<feature type="non-terminal residue" evidence="2">
    <location>
        <position position="1"/>
    </location>
</feature>
<evidence type="ECO:0008006" key="4">
    <source>
        <dbReference type="Google" id="ProtNLM"/>
    </source>
</evidence>
<dbReference type="Proteomes" id="UP000704712">
    <property type="component" value="Unassembled WGS sequence"/>
</dbReference>
<accession>A0A8S9UGG8</accession>
<protein>
    <recommendedName>
        <fullName evidence="4">MULE transposase domain-containing protein</fullName>
    </recommendedName>
</protein>
<dbReference type="AlphaFoldDB" id="A0A8S9UGG8"/>
<evidence type="ECO:0000256" key="1">
    <source>
        <dbReference type="SAM" id="MobiDB-lite"/>
    </source>
</evidence>
<feature type="region of interest" description="Disordered" evidence="1">
    <location>
        <begin position="1"/>
        <end position="21"/>
    </location>
</feature>
<dbReference type="EMBL" id="JAACNO010001500">
    <property type="protein sequence ID" value="KAF4140135.1"/>
    <property type="molecule type" value="Genomic_DNA"/>
</dbReference>
<evidence type="ECO:0000313" key="3">
    <source>
        <dbReference type="Proteomes" id="UP000704712"/>
    </source>
</evidence>
<feature type="non-terminal residue" evidence="2">
    <location>
        <position position="733"/>
    </location>
</feature>
<reference evidence="2" key="1">
    <citation type="submission" date="2020-03" db="EMBL/GenBank/DDBJ databases">
        <title>Hybrid Assembly of Korean Phytophthora infestans isolates.</title>
        <authorList>
            <person name="Prokchorchik M."/>
            <person name="Lee Y."/>
            <person name="Seo J."/>
            <person name="Cho J.-H."/>
            <person name="Park Y.-E."/>
            <person name="Jang D.-C."/>
            <person name="Im J.-S."/>
            <person name="Choi J.-G."/>
            <person name="Park H.-J."/>
            <person name="Lee G.-B."/>
            <person name="Lee Y.-G."/>
            <person name="Hong S.-Y."/>
            <person name="Cho K."/>
            <person name="Sohn K.H."/>
        </authorList>
    </citation>
    <scope>NUCLEOTIDE SEQUENCE</scope>
    <source>
        <strain evidence="2">KR_2_A2</strain>
    </source>
</reference>
<feature type="compositionally biased region" description="Basic and acidic residues" evidence="1">
    <location>
        <begin position="1"/>
        <end position="11"/>
    </location>
</feature>
<gene>
    <name evidence="2" type="ORF">GN958_ATG10674</name>
</gene>
<comment type="caution">
    <text evidence="2">The sequence shown here is derived from an EMBL/GenBank/DDBJ whole genome shotgun (WGS) entry which is preliminary data.</text>
</comment>
<evidence type="ECO:0000313" key="2">
    <source>
        <dbReference type="EMBL" id="KAF4140135.1"/>
    </source>
</evidence>
<name>A0A8S9UGG8_PHYIN</name>
<proteinExistence type="predicted"/>
<organism evidence="2 3">
    <name type="scientific">Phytophthora infestans</name>
    <name type="common">Potato late blight agent</name>
    <name type="synonym">Botrytis infestans</name>
    <dbReference type="NCBI Taxonomy" id="4787"/>
    <lineage>
        <taxon>Eukaryota</taxon>
        <taxon>Sar</taxon>
        <taxon>Stramenopiles</taxon>
        <taxon>Oomycota</taxon>
        <taxon>Peronosporomycetes</taxon>
        <taxon>Peronosporales</taxon>
        <taxon>Peronosporaceae</taxon>
        <taxon>Phytophthora</taxon>
    </lineage>
</organism>
<sequence length="733" mass="82820">HIEADRQRYHDVSGNAVQPNHKKTRARLKLLMDYHLEANPEVPGYSDLNAAVGSNDAADSNADSIALSDIDFSDVDLDHAVESSNDSAFELEDEVEGISTTANEEVASQRPYHTGRWSIEAMTSIPTKLDTIRLLAIVYRCRSHINCGARFKIKTAAEPEAPTQYYLERTGGHGSQPATVTRRGIHPQLLDEVDALLNMGWGAKQLRSMLNHRYHDEPRSLRMVPSCKQLENRKAFLVRCSANGWDISNHVAFTAWSSQKVCDTREKFMAVDDPNDRRMDEMIVLDTFIFDGQAPDEGDSLVCATDGTYKLHFGGWTVVDCGSVGLTWSKGKYSHRFIPWVYIFVRTDSKAGYAKMFEVVCERALSFLGVEIQIAFESLDHSEAIASAFCEVWPELTLITCWPHMARNSRQKKTLLVNAEQYAEMIRPFVKLADVVTEHWITNGESAYASWFKEVYLSERWNRWHVNGAGVGGVLPSQQEIESHHSVIKKTCVPTSRASINGVLSGPVPPEMMVKAELLVATQRNYKLVYKGRGRFRCLSAVVFNVTKHIVGGQGMLGANVDNERVTKFLKSLDGRFPRRITYWELEFELLSLHRVMIKPQEYPPPFILLPIWSHETIERDTEILAMYMRGLYPIRMGVFSRTSCTVLLLFQFDVHQVDLQLGVCLALATQSNEDGVYEVNRLVRLFLKRPGQPLQWKKVGNFNVAPNQTAESSSVIGDVIAVRFSDGVYKWS</sequence>